<dbReference type="GO" id="GO:0000976">
    <property type="term" value="F:transcription cis-regulatory region binding"/>
    <property type="evidence" value="ECO:0007669"/>
    <property type="project" value="TreeGrafter"/>
</dbReference>
<feature type="compositionally biased region" description="Polar residues" evidence="2">
    <location>
        <begin position="107"/>
        <end position="159"/>
    </location>
</feature>
<dbReference type="PANTHER" id="PTHR37534:SF2">
    <property type="entry name" value="N-ACETYLTRANSFERASE DOMAIN-CONTAINING PROTEIN"/>
    <property type="match status" value="1"/>
</dbReference>
<dbReference type="GO" id="GO:0045944">
    <property type="term" value="P:positive regulation of transcription by RNA polymerase II"/>
    <property type="evidence" value="ECO:0007669"/>
    <property type="project" value="TreeGrafter"/>
</dbReference>
<reference evidence="4" key="1">
    <citation type="submission" date="2022-09" db="EMBL/GenBank/DDBJ databases">
        <title>Fusarium specimens isolated from Avocado Roots.</title>
        <authorList>
            <person name="Stajich J."/>
            <person name="Roper C."/>
            <person name="Heimlech-Rivalta G."/>
        </authorList>
    </citation>
    <scope>NUCLEOTIDE SEQUENCE</scope>
    <source>
        <strain evidence="4">A02</strain>
    </source>
</reference>
<dbReference type="GO" id="GO:0008270">
    <property type="term" value="F:zinc ion binding"/>
    <property type="evidence" value="ECO:0007669"/>
    <property type="project" value="InterPro"/>
</dbReference>
<dbReference type="PROSITE" id="PS50048">
    <property type="entry name" value="ZN2_CY6_FUNGAL_2"/>
    <property type="match status" value="1"/>
</dbReference>
<keyword evidence="1" id="KW-0539">Nucleus</keyword>
<evidence type="ECO:0000256" key="2">
    <source>
        <dbReference type="SAM" id="MobiDB-lite"/>
    </source>
</evidence>
<dbReference type="Proteomes" id="UP001152087">
    <property type="component" value="Unassembled WGS sequence"/>
</dbReference>
<evidence type="ECO:0000259" key="3">
    <source>
        <dbReference type="PROSITE" id="PS50048"/>
    </source>
</evidence>
<accession>A0A9W8UXK8</accession>
<name>A0A9W8UXK8_9HYPO</name>
<dbReference type="AlphaFoldDB" id="A0A9W8UXK8"/>
<dbReference type="SMART" id="SM00066">
    <property type="entry name" value="GAL4"/>
    <property type="match status" value="1"/>
</dbReference>
<feature type="compositionally biased region" description="Polar residues" evidence="2">
    <location>
        <begin position="81"/>
        <end position="95"/>
    </location>
</feature>
<sequence length="579" mass="65660">MPVAKRPCLQCKEKHVKCDEEKPRCNRCQAKNLPCARPAKKTVFRNASMAPFNTNQTWVSGEIKEFCVNSRGDQLDGHPGSASTAGTDVMETTSGLREPGFNELPSLKSSHSFPMSHSNRSIDSQHQAGGSPSYQTPPSWQPGTGRSPPDLTSVSSGYLSNPDHPSPSYGQSHHRGNSNAISPHSQPFHAPGESTTFPLKDPQEACLLRYFVEELSHWFDLCDERRHFQLVVPIRARQHPFLLHAIFALAARHLTRLPKYRTARGILYQGQLLPKLTTHDAVEYTLKCIPALRDFHAIQDDDRLECILATAVILRQLEEIDDEEEEARSDSQVDENEGPRSKEQVNFLAIIDAVLRSPPSQTLFGRRSLIQAAYWMAVRQELYHSFTKRHPPKMILDPEYGRGASRANKIVLHTAQVAKWRWADGSEQEWLRLQKQGEVLEEEALQEYQPYFVRPADRSNGEIFPTIWYASALEVTSMQLCIIAKMVLMAENPFLGGHSTSRARWREIENEVRQMILDLCGISLCHPACPPALVHAAFGMELYGDFFTDHYERRALRGVVEKFRDARAWPVKKLSNMFQ</sequence>
<dbReference type="PROSITE" id="PS00463">
    <property type="entry name" value="ZN2_CY6_FUNGAL_1"/>
    <property type="match status" value="1"/>
</dbReference>
<dbReference type="PANTHER" id="PTHR37534">
    <property type="entry name" value="TRANSCRIPTIONAL ACTIVATOR PROTEIN UGA3"/>
    <property type="match status" value="1"/>
</dbReference>
<dbReference type="EMBL" id="JAOQAV010000043">
    <property type="protein sequence ID" value="KAJ4181057.1"/>
    <property type="molecule type" value="Genomic_DNA"/>
</dbReference>
<gene>
    <name evidence="4" type="ORF">NW755_011353</name>
</gene>
<dbReference type="GO" id="GO:0005634">
    <property type="term" value="C:nucleus"/>
    <property type="evidence" value="ECO:0007669"/>
    <property type="project" value="TreeGrafter"/>
</dbReference>
<evidence type="ECO:0000256" key="1">
    <source>
        <dbReference type="ARBA" id="ARBA00023242"/>
    </source>
</evidence>
<evidence type="ECO:0000313" key="5">
    <source>
        <dbReference type="Proteomes" id="UP001152087"/>
    </source>
</evidence>
<dbReference type="GO" id="GO:0000981">
    <property type="term" value="F:DNA-binding transcription factor activity, RNA polymerase II-specific"/>
    <property type="evidence" value="ECO:0007669"/>
    <property type="project" value="InterPro"/>
</dbReference>
<protein>
    <recommendedName>
        <fullName evidence="3">Zn(2)-C6 fungal-type domain-containing protein</fullName>
    </recommendedName>
</protein>
<comment type="caution">
    <text evidence="4">The sequence shown here is derived from an EMBL/GenBank/DDBJ whole genome shotgun (WGS) entry which is preliminary data.</text>
</comment>
<dbReference type="InterPro" id="IPR036864">
    <property type="entry name" value="Zn2-C6_fun-type_DNA-bd_sf"/>
</dbReference>
<keyword evidence="5" id="KW-1185">Reference proteome</keyword>
<feature type="region of interest" description="Disordered" evidence="2">
    <location>
        <begin position="71"/>
        <end position="196"/>
    </location>
</feature>
<dbReference type="InterPro" id="IPR001138">
    <property type="entry name" value="Zn2Cys6_DnaBD"/>
</dbReference>
<dbReference type="CDD" id="cd00067">
    <property type="entry name" value="GAL4"/>
    <property type="match status" value="1"/>
</dbReference>
<organism evidence="4 5">
    <name type="scientific">Fusarium falciforme</name>
    <dbReference type="NCBI Taxonomy" id="195108"/>
    <lineage>
        <taxon>Eukaryota</taxon>
        <taxon>Fungi</taxon>
        <taxon>Dikarya</taxon>
        <taxon>Ascomycota</taxon>
        <taxon>Pezizomycotina</taxon>
        <taxon>Sordariomycetes</taxon>
        <taxon>Hypocreomycetidae</taxon>
        <taxon>Hypocreales</taxon>
        <taxon>Nectriaceae</taxon>
        <taxon>Fusarium</taxon>
        <taxon>Fusarium solani species complex</taxon>
    </lineage>
</organism>
<dbReference type="Pfam" id="PF00172">
    <property type="entry name" value="Zn_clus"/>
    <property type="match status" value="1"/>
</dbReference>
<proteinExistence type="predicted"/>
<feature type="domain" description="Zn(2)-C6 fungal-type" evidence="3">
    <location>
        <begin position="7"/>
        <end position="37"/>
    </location>
</feature>
<dbReference type="SUPFAM" id="SSF57701">
    <property type="entry name" value="Zn2/Cys6 DNA-binding domain"/>
    <property type="match status" value="1"/>
</dbReference>
<evidence type="ECO:0000313" key="4">
    <source>
        <dbReference type="EMBL" id="KAJ4181057.1"/>
    </source>
</evidence>
<dbReference type="Gene3D" id="4.10.240.10">
    <property type="entry name" value="Zn(2)-C6 fungal-type DNA-binding domain"/>
    <property type="match status" value="1"/>
</dbReference>